<evidence type="ECO:0000313" key="2">
    <source>
        <dbReference type="Proteomes" id="UP000287823"/>
    </source>
</evidence>
<dbReference type="RefSeq" id="WP_126797889.1">
    <property type="nucleotide sequence ID" value="NZ_PIPO01000001.1"/>
</dbReference>
<evidence type="ECO:0000313" key="1">
    <source>
        <dbReference type="EMBL" id="RUO34851.1"/>
    </source>
</evidence>
<keyword evidence="2" id="KW-1185">Reference proteome</keyword>
<protein>
    <submittedName>
        <fullName evidence="1">Uncharacterized protein</fullName>
    </submittedName>
</protein>
<sequence>MDLVNVAGIFGVWCAAYEGLPDTHPEWPELFASNQNSKENFNVLPQQMMSFAYEDESSASLFAMSVANEDFGRVYYYYDDYLYRLFGRQRMLDAHGYCYYDRKMQGILTKHGINLAEVKHWQDKGHLDSVEIINNVEGLSARCVFDLQRVKFIPIADSFNEFLSKLTLQSC</sequence>
<proteinExistence type="predicted"/>
<dbReference type="Proteomes" id="UP000287823">
    <property type="component" value="Unassembled WGS sequence"/>
</dbReference>
<comment type="caution">
    <text evidence="1">The sequence shown here is derived from an EMBL/GenBank/DDBJ whole genome shotgun (WGS) entry which is preliminary data.</text>
</comment>
<gene>
    <name evidence="1" type="ORF">CWE14_02310</name>
</gene>
<accession>A0A432WM97</accession>
<dbReference type="AlphaFoldDB" id="A0A432WM97"/>
<reference evidence="1 2" key="1">
    <citation type="journal article" date="2011" name="Front. Microbiol.">
        <title>Genomic signatures of strain selection and enhancement in Bacillus atrophaeus var. globigii, a historical biowarfare simulant.</title>
        <authorList>
            <person name="Gibbons H.S."/>
            <person name="Broomall S.M."/>
            <person name="McNew L.A."/>
            <person name="Daligault H."/>
            <person name="Chapman C."/>
            <person name="Bruce D."/>
            <person name="Karavis M."/>
            <person name="Krepps M."/>
            <person name="McGregor P.A."/>
            <person name="Hong C."/>
            <person name="Park K.H."/>
            <person name="Akmal A."/>
            <person name="Feldman A."/>
            <person name="Lin J.S."/>
            <person name="Chang W.E."/>
            <person name="Higgs B.W."/>
            <person name="Demirev P."/>
            <person name="Lindquist J."/>
            <person name="Liem A."/>
            <person name="Fochler E."/>
            <person name="Read T.D."/>
            <person name="Tapia R."/>
            <person name="Johnson S."/>
            <person name="Bishop-Lilly K.A."/>
            <person name="Detter C."/>
            <person name="Han C."/>
            <person name="Sozhamannan S."/>
            <person name="Rosenzweig C.N."/>
            <person name="Skowronski E.W."/>
        </authorList>
    </citation>
    <scope>NUCLEOTIDE SEQUENCE [LARGE SCALE GENOMIC DNA]</scope>
    <source>
        <strain evidence="1 2">Y4G10-17</strain>
    </source>
</reference>
<name>A0A432WM97_9GAMM</name>
<organism evidence="1 2">
    <name type="scientific">Aliidiomarina soli</name>
    <dbReference type="NCBI Taxonomy" id="1928574"/>
    <lineage>
        <taxon>Bacteria</taxon>
        <taxon>Pseudomonadati</taxon>
        <taxon>Pseudomonadota</taxon>
        <taxon>Gammaproteobacteria</taxon>
        <taxon>Alteromonadales</taxon>
        <taxon>Idiomarinaceae</taxon>
        <taxon>Aliidiomarina</taxon>
    </lineage>
</organism>
<dbReference type="EMBL" id="PIPO01000001">
    <property type="protein sequence ID" value="RUO34851.1"/>
    <property type="molecule type" value="Genomic_DNA"/>
</dbReference>